<organism evidence="2 3">
    <name type="scientific">Acidovorax ebreus (strain TPSY)</name>
    <name type="common">Diaphorobacter sp. (strain TPSY)</name>
    <dbReference type="NCBI Taxonomy" id="535289"/>
    <lineage>
        <taxon>Bacteria</taxon>
        <taxon>Pseudomonadati</taxon>
        <taxon>Pseudomonadota</taxon>
        <taxon>Betaproteobacteria</taxon>
        <taxon>Burkholderiales</taxon>
        <taxon>Comamonadaceae</taxon>
        <taxon>Diaphorobacter</taxon>
    </lineage>
</organism>
<dbReference type="AlphaFoldDB" id="A0A9J9U9R2"/>
<keyword evidence="1" id="KW-0812">Transmembrane</keyword>
<dbReference type="Proteomes" id="UP000000450">
    <property type="component" value="Chromosome"/>
</dbReference>
<accession>A0A9J9U9R2</accession>
<name>A0A9J9U9R2_ACIET</name>
<evidence type="ECO:0000256" key="1">
    <source>
        <dbReference type="SAM" id="Phobius"/>
    </source>
</evidence>
<reference evidence="2 3" key="1">
    <citation type="journal article" date="2010" name="J. Bacteriol.">
        <title>Completed genome sequence of the anaerobic iron-oxidizing bacterium Acidovorax ebreus strain TPSY.</title>
        <authorList>
            <person name="Byrne-Bailey K.G."/>
            <person name="Weber K.A."/>
            <person name="Chair A.H."/>
            <person name="Bose S."/>
            <person name="Knox T."/>
            <person name="Spanbauer T.L."/>
            <person name="Chertkov O."/>
            <person name="Coates J.D."/>
        </authorList>
    </citation>
    <scope>NUCLEOTIDE SEQUENCE [LARGE SCALE GENOMIC DNA]</scope>
    <source>
        <strain evidence="2 3">TPSY</strain>
    </source>
</reference>
<protein>
    <recommendedName>
        <fullName evidence="4">Transmembrane protein</fullName>
    </recommendedName>
</protein>
<feature type="transmembrane region" description="Helical" evidence="1">
    <location>
        <begin position="50"/>
        <end position="71"/>
    </location>
</feature>
<evidence type="ECO:0000313" key="3">
    <source>
        <dbReference type="Proteomes" id="UP000000450"/>
    </source>
</evidence>
<keyword evidence="3" id="KW-1185">Reference proteome</keyword>
<sequence length="95" mass="10927">MWMQRLMWIAWPAFLMAGVMEMVVFAFVDPEALQWFDQPLHLSREGVYTIAFFTFWFVLMASSALTTLLSLSPFELNRCPVPKGARPADCAKYVS</sequence>
<keyword evidence="1" id="KW-1133">Transmembrane helix</keyword>
<proteinExistence type="predicted"/>
<gene>
    <name evidence="2" type="ordered locus">Dtpsy_1006</name>
</gene>
<dbReference type="RefSeq" id="WP_015912721.1">
    <property type="nucleotide sequence ID" value="NC_011992.1"/>
</dbReference>
<dbReference type="KEGG" id="dia:Dtpsy_1006"/>
<dbReference type="EMBL" id="CP001392">
    <property type="protein sequence ID" value="ACM32484.1"/>
    <property type="molecule type" value="Genomic_DNA"/>
</dbReference>
<dbReference type="GeneID" id="84682444"/>
<evidence type="ECO:0000313" key="2">
    <source>
        <dbReference type="EMBL" id="ACM32484.1"/>
    </source>
</evidence>
<keyword evidence="1" id="KW-0472">Membrane</keyword>
<evidence type="ECO:0008006" key="4">
    <source>
        <dbReference type="Google" id="ProtNLM"/>
    </source>
</evidence>